<evidence type="ECO:0000313" key="7">
    <source>
        <dbReference type="EMBL" id="CAG8615243.1"/>
    </source>
</evidence>
<dbReference type="AlphaFoldDB" id="A0A9N9GKJ3"/>
<keyword evidence="2" id="KW-0819">tRNA processing</keyword>
<dbReference type="InterPro" id="IPR012094">
    <property type="entry name" value="tRNA_Ile_lys_synt"/>
</dbReference>
<name>A0A9N9GKJ3_9GLOM</name>
<dbReference type="OrthoDB" id="434144at2759"/>
<reference evidence="7" key="1">
    <citation type="submission" date="2021-06" db="EMBL/GenBank/DDBJ databases">
        <authorList>
            <person name="Kallberg Y."/>
            <person name="Tangrot J."/>
            <person name="Rosling A."/>
        </authorList>
    </citation>
    <scope>NUCLEOTIDE SEQUENCE</scope>
    <source>
        <strain evidence="7">IN212</strain>
    </source>
</reference>
<evidence type="ECO:0000256" key="1">
    <source>
        <dbReference type="ARBA" id="ARBA00022598"/>
    </source>
</evidence>
<dbReference type="PANTHER" id="PTHR43033:SF1">
    <property type="entry name" value="TRNA(ILE)-LYSIDINE SYNTHASE-RELATED"/>
    <property type="match status" value="1"/>
</dbReference>
<keyword evidence="8" id="KW-1185">Reference proteome</keyword>
<dbReference type="EMBL" id="CAJVPZ010010020">
    <property type="protein sequence ID" value="CAG8615243.1"/>
    <property type="molecule type" value="Genomic_DNA"/>
</dbReference>
<dbReference type="InterPro" id="IPR011063">
    <property type="entry name" value="TilS/TtcA_N"/>
</dbReference>
<evidence type="ECO:0000256" key="3">
    <source>
        <dbReference type="ARBA" id="ARBA00022741"/>
    </source>
</evidence>
<organism evidence="7 8">
    <name type="scientific">Racocetra fulgida</name>
    <dbReference type="NCBI Taxonomy" id="60492"/>
    <lineage>
        <taxon>Eukaryota</taxon>
        <taxon>Fungi</taxon>
        <taxon>Fungi incertae sedis</taxon>
        <taxon>Mucoromycota</taxon>
        <taxon>Glomeromycotina</taxon>
        <taxon>Glomeromycetes</taxon>
        <taxon>Diversisporales</taxon>
        <taxon>Gigasporaceae</taxon>
        <taxon>Racocetra</taxon>
    </lineage>
</organism>
<dbReference type="GO" id="GO:0008033">
    <property type="term" value="P:tRNA processing"/>
    <property type="evidence" value="ECO:0007669"/>
    <property type="project" value="UniProtKB-KW"/>
</dbReference>
<dbReference type="InterPro" id="IPR014729">
    <property type="entry name" value="Rossmann-like_a/b/a_fold"/>
</dbReference>
<dbReference type="GO" id="GO:0016879">
    <property type="term" value="F:ligase activity, forming carbon-nitrogen bonds"/>
    <property type="evidence" value="ECO:0007669"/>
    <property type="project" value="InterPro"/>
</dbReference>
<keyword evidence="1" id="KW-0436">Ligase</keyword>
<dbReference type="Proteomes" id="UP000789396">
    <property type="component" value="Unassembled WGS sequence"/>
</dbReference>
<evidence type="ECO:0000256" key="2">
    <source>
        <dbReference type="ARBA" id="ARBA00022694"/>
    </source>
</evidence>
<feature type="coiled-coil region" evidence="5">
    <location>
        <begin position="356"/>
        <end position="383"/>
    </location>
</feature>
<gene>
    <name evidence="7" type="ORF">RFULGI_LOCUS7140</name>
</gene>
<proteinExistence type="predicted"/>
<evidence type="ECO:0000313" key="8">
    <source>
        <dbReference type="Proteomes" id="UP000789396"/>
    </source>
</evidence>
<feature type="non-terminal residue" evidence="7">
    <location>
        <position position="1"/>
    </location>
</feature>
<dbReference type="SUPFAM" id="SSF52402">
    <property type="entry name" value="Adenine nucleotide alpha hydrolases-like"/>
    <property type="match status" value="1"/>
</dbReference>
<evidence type="ECO:0000259" key="6">
    <source>
        <dbReference type="Pfam" id="PF01171"/>
    </source>
</evidence>
<sequence length="512" mass="58784">MSTVNNWLFKPQKVFSANNVYIVAVSGGPDSMFLLDNMRARGYKIVVAHVNYHKRVDSLSTAVRQGKIWILRPLLSFTKEQIIQYLIDHKIDYAVDSTNQQPIYQRNILRPFIANLKEDARLSLLEEITEKNRELKKTKSLVKKQKKFFILSPTGGLLHNQKKKLLTEVYKQLFLSPKKSLVINLGADFVLSRIGNYDSTIYRKLSSIVNEKDIGAKLVVTNRGMIKDEEQAQATYSAYDFDYIPDAIVVENLEQINTLIKECNCQKEKETKDKQVSNRMTKGDIAKFNWELINKELVIIDAFSLSAEINASLSAFTGTLDKKKFKSEEERQKKKKEKQIELLVGVCNDYLNKVIKGDEASEKKKAEEELEGLKKLKKDEKLARAISLLVVARTELSFDIAREEFESNYGEHENEELKGLIELVKECCQKKTKTFKDGGANYEALETTEEKIELLETLIFNQKIFQDFGKQECGDKEKDLIKIAFNKAYCERANEIDNSIEKLEEALKGLKP</sequence>
<evidence type="ECO:0000256" key="5">
    <source>
        <dbReference type="SAM" id="Coils"/>
    </source>
</evidence>
<feature type="domain" description="tRNA(Ile)-lysidine/2-thiocytidine synthase N-terminal" evidence="6">
    <location>
        <begin position="65"/>
        <end position="110"/>
    </location>
</feature>
<dbReference type="PANTHER" id="PTHR43033">
    <property type="entry name" value="TRNA(ILE)-LYSIDINE SYNTHASE-RELATED"/>
    <property type="match status" value="1"/>
</dbReference>
<comment type="caution">
    <text evidence="7">The sequence shown here is derived from an EMBL/GenBank/DDBJ whole genome shotgun (WGS) entry which is preliminary data.</text>
</comment>
<dbReference type="Gene3D" id="3.40.50.620">
    <property type="entry name" value="HUPs"/>
    <property type="match status" value="2"/>
</dbReference>
<keyword evidence="5" id="KW-0175">Coiled coil</keyword>
<accession>A0A9N9GKJ3</accession>
<dbReference type="GO" id="GO:0005524">
    <property type="term" value="F:ATP binding"/>
    <property type="evidence" value="ECO:0007669"/>
    <property type="project" value="UniProtKB-KW"/>
</dbReference>
<dbReference type="Pfam" id="PF01171">
    <property type="entry name" value="ATP_bind_3"/>
    <property type="match status" value="1"/>
</dbReference>
<protein>
    <submittedName>
        <fullName evidence="7">5792_t:CDS:1</fullName>
    </submittedName>
</protein>
<keyword evidence="4" id="KW-0067">ATP-binding</keyword>
<evidence type="ECO:0000256" key="4">
    <source>
        <dbReference type="ARBA" id="ARBA00022840"/>
    </source>
</evidence>
<keyword evidence="3" id="KW-0547">Nucleotide-binding</keyword>